<name>A0A4S4G7J1_9ACTN</name>
<evidence type="ECO:0000259" key="2">
    <source>
        <dbReference type="Pfam" id="PF14358"/>
    </source>
</evidence>
<dbReference type="InterPro" id="IPR025517">
    <property type="entry name" value="DUF4405"/>
</dbReference>
<gene>
    <name evidence="3" type="ORF">E5986_00720</name>
</gene>
<dbReference type="AlphaFoldDB" id="A0A4S4G7J1"/>
<organism evidence="3 4">
    <name type="scientific">Adlercreutzia caecimuris</name>
    <dbReference type="NCBI Taxonomy" id="671266"/>
    <lineage>
        <taxon>Bacteria</taxon>
        <taxon>Bacillati</taxon>
        <taxon>Actinomycetota</taxon>
        <taxon>Coriobacteriia</taxon>
        <taxon>Eggerthellales</taxon>
        <taxon>Eggerthellaceae</taxon>
        <taxon>Adlercreutzia</taxon>
    </lineage>
</organism>
<proteinExistence type="predicted"/>
<evidence type="ECO:0000313" key="4">
    <source>
        <dbReference type="Proteomes" id="UP000308978"/>
    </source>
</evidence>
<feature type="transmembrane region" description="Helical" evidence="1">
    <location>
        <begin position="35"/>
        <end position="55"/>
    </location>
</feature>
<feature type="domain" description="Flavinylation-associated cytochrome" evidence="2">
    <location>
        <begin position="65"/>
        <end position="122"/>
    </location>
</feature>
<evidence type="ECO:0000313" key="3">
    <source>
        <dbReference type="EMBL" id="THG38851.1"/>
    </source>
</evidence>
<dbReference type="EMBL" id="SSTJ01000001">
    <property type="protein sequence ID" value="THG38851.1"/>
    <property type="molecule type" value="Genomic_DNA"/>
</dbReference>
<dbReference type="Pfam" id="PF14358">
    <property type="entry name" value="DUF4405"/>
    <property type="match status" value="1"/>
</dbReference>
<feature type="transmembrane region" description="Helical" evidence="1">
    <location>
        <begin position="67"/>
        <end position="91"/>
    </location>
</feature>
<evidence type="ECO:0000256" key="1">
    <source>
        <dbReference type="SAM" id="Phobius"/>
    </source>
</evidence>
<keyword evidence="1" id="KW-0812">Transmembrane</keyword>
<dbReference type="RefSeq" id="WP_136432434.1">
    <property type="nucleotide sequence ID" value="NZ_SSTJ01000001.1"/>
</dbReference>
<reference evidence="3 4" key="1">
    <citation type="submission" date="2019-04" db="EMBL/GenBank/DDBJ databases">
        <title>Microbes associate with the intestines of laboratory mice.</title>
        <authorList>
            <person name="Navarre W."/>
            <person name="Wong E."/>
            <person name="Huang K.C."/>
            <person name="Tropini C."/>
            <person name="Ng K."/>
            <person name="Yu B."/>
        </authorList>
    </citation>
    <scope>NUCLEOTIDE SEQUENCE [LARGE SCALE GENOMIC DNA]</scope>
    <source>
        <strain evidence="3 4">NM80_B27</strain>
    </source>
</reference>
<protein>
    <submittedName>
        <fullName evidence="3">DUF4405 domain-containing protein</fullName>
    </submittedName>
</protein>
<sequence>MNRGRVAFDLAVLAGYLVAANPALTGIPAHEYIGLVAVVVMAAHMVASADGLLSFRRGRWGRAALNGILLAALATCAVSGVMVSGDVLPALGLYTAGYHFWDPLHALSAKVLLAALLVHVVLRAPMAWAWMRRGALEARSSQKGEGAVLEDDRFEVG</sequence>
<accession>A0A4S4G7J1</accession>
<dbReference type="Proteomes" id="UP000308978">
    <property type="component" value="Unassembled WGS sequence"/>
</dbReference>
<feature type="transmembrane region" description="Helical" evidence="1">
    <location>
        <begin position="111"/>
        <end position="131"/>
    </location>
</feature>
<keyword evidence="1" id="KW-1133">Transmembrane helix</keyword>
<keyword evidence="1" id="KW-0472">Membrane</keyword>
<comment type="caution">
    <text evidence="3">The sequence shown here is derived from an EMBL/GenBank/DDBJ whole genome shotgun (WGS) entry which is preliminary data.</text>
</comment>